<sequence>MRRHPRQLQRIGKWLLRLLSFKFKLVHIRGSENVVTGCLSRMFEPVDSPTAGPSVRVLQPLPALSETVKYHQSKDPYCIGFHQRIAAGDTSETVPWPSSVSSATSKMTKGSGPGSSITDDLELFPWFSFWSTLNIYKTYYKINKDFLAVNEEQNKGLCLRCQSGKPARNTKVGFHSADVSVCRMQRIYVNYFGFMVRSKSGYRSIL</sequence>
<protein>
    <submittedName>
        <fullName evidence="1">Uncharacterized protein</fullName>
    </submittedName>
</protein>
<gene>
    <name evidence="1" type="ORF">L798_09950</name>
</gene>
<reference evidence="1 2" key="1">
    <citation type="journal article" date="2014" name="Nat. Commun.">
        <title>Molecular traces of alternative social organization in a termite genome.</title>
        <authorList>
            <person name="Terrapon N."/>
            <person name="Li C."/>
            <person name="Robertson H.M."/>
            <person name="Ji L."/>
            <person name="Meng X."/>
            <person name="Booth W."/>
            <person name="Chen Z."/>
            <person name="Childers C.P."/>
            <person name="Glastad K.M."/>
            <person name="Gokhale K."/>
            <person name="Gowin J."/>
            <person name="Gronenberg W."/>
            <person name="Hermansen R.A."/>
            <person name="Hu H."/>
            <person name="Hunt B.G."/>
            <person name="Huylmans A.K."/>
            <person name="Khalil S.M."/>
            <person name="Mitchell R.D."/>
            <person name="Munoz-Torres M.C."/>
            <person name="Mustard J.A."/>
            <person name="Pan H."/>
            <person name="Reese J.T."/>
            <person name="Scharf M.E."/>
            <person name="Sun F."/>
            <person name="Vogel H."/>
            <person name="Xiao J."/>
            <person name="Yang W."/>
            <person name="Yang Z."/>
            <person name="Yang Z."/>
            <person name="Zhou J."/>
            <person name="Zhu J."/>
            <person name="Brent C.S."/>
            <person name="Elsik C.G."/>
            <person name="Goodisman M.A."/>
            <person name="Liberles D.A."/>
            <person name="Roe R.M."/>
            <person name="Vargo E.L."/>
            <person name="Vilcinskas A."/>
            <person name="Wang J."/>
            <person name="Bornberg-Bauer E."/>
            <person name="Korb J."/>
            <person name="Zhang G."/>
            <person name="Liebig J."/>
        </authorList>
    </citation>
    <scope>NUCLEOTIDE SEQUENCE [LARGE SCALE GENOMIC DNA]</scope>
    <source>
        <tissue evidence="1">Whole organism</tissue>
    </source>
</reference>
<dbReference type="STRING" id="136037.A0A067RA13"/>
<accession>A0A067RA13</accession>
<dbReference type="InParanoid" id="A0A067RA13"/>
<evidence type="ECO:0000313" key="2">
    <source>
        <dbReference type="Proteomes" id="UP000027135"/>
    </source>
</evidence>
<evidence type="ECO:0000313" key="1">
    <source>
        <dbReference type="EMBL" id="KDR16515.1"/>
    </source>
</evidence>
<keyword evidence="2" id="KW-1185">Reference proteome</keyword>
<dbReference type="AlphaFoldDB" id="A0A067RA13"/>
<proteinExistence type="predicted"/>
<organism evidence="1 2">
    <name type="scientific">Zootermopsis nevadensis</name>
    <name type="common">Dampwood termite</name>
    <dbReference type="NCBI Taxonomy" id="136037"/>
    <lineage>
        <taxon>Eukaryota</taxon>
        <taxon>Metazoa</taxon>
        <taxon>Ecdysozoa</taxon>
        <taxon>Arthropoda</taxon>
        <taxon>Hexapoda</taxon>
        <taxon>Insecta</taxon>
        <taxon>Pterygota</taxon>
        <taxon>Neoptera</taxon>
        <taxon>Polyneoptera</taxon>
        <taxon>Dictyoptera</taxon>
        <taxon>Blattodea</taxon>
        <taxon>Blattoidea</taxon>
        <taxon>Termitoidae</taxon>
        <taxon>Termopsidae</taxon>
        <taxon>Zootermopsis</taxon>
    </lineage>
</organism>
<dbReference type="Proteomes" id="UP000027135">
    <property type="component" value="Unassembled WGS sequence"/>
</dbReference>
<dbReference type="EMBL" id="KK852789">
    <property type="protein sequence ID" value="KDR16515.1"/>
    <property type="molecule type" value="Genomic_DNA"/>
</dbReference>
<name>A0A067RA13_ZOONE</name>